<evidence type="ECO:0000313" key="3">
    <source>
        <dbReference type="EMBL" id="PJZ64082.1"/>
    </source>
</evidence>
<dbReference type="InterPro" id="IPR008337">
    <property type="entry name" value="Capsule_biosynth_CapB"/>
</dbReference>
<dbReference type="InterPro" id="IPR013221">
    <property type="entry name" value="Mur_ligase_cen"/>
</dbReference>
<accession>A0A2M9Z6Y0</accession>
<dbReference type="NCBIfam" id="TIGR04012">
    <property type="entry name" value="poly_gGlu_PgsB"/>
    <property type="match status" value="1"/>
</dbReference>
<dbReference type="Gene3D" id="3.40.1190.10">
    <property type="entry name" value="Mur-like, catalytic domain"/>
    <property type="match status" value="1"/>
</dbReference>
<evidence type="ECO:0000256" key="1">
    <source>
        <dbReference type="SAM" id="Phobius"/>
    </source>
</evidence>
<dbReference type="GO" id="GO:0005524">
    <property type="term" value="F:ATP binding"/>
    <property type="evidence" value="ECO:0007669"/>
    <property type="project" value="InterPro"/>
</dbReference>
<dbReference type="Pfam" id="PF08245">
    <property type="entry name" value="Mur_ligase_M"/>
    <property type="match status" value="1"/>
</dbReference>
<name>A0A2M9Z6Y0_9LEPT</name>
<keyword evidence="1" id="KW-1133">Transmembrane helix</keyword>
<keyword evidence="1" id="KW-0472">Membrane</keyword>
<evidence type="ECO:0000259" key="2">
    <source>
        <dbReference type="Pfam" id="PF08245"/>
    </source>
</evidence>
<dbReference type="PANTHER" id="PTHR43445:SF1">
    <property type="entry name" value="PGA SYNTHASE CAPB"/>
    <property type="match status" value="1"/>
</dbReference>
<evidence type="ECO:0000313" key="4">
    <source>
        <dbReference type="Proteomes" id="UP000231912"/>
    </source>
</evidence>
<sequence>MSGFLILAFSLSIFLFFGLLEYRNHSKRRDKIRIRIHVNGTRGKSSVTRLIASGLRAGGYRVVAKITGTLPRLILPDGSERDIIRFGFPNIIEQKILVREASENDAEVLVSECMALLPFHQWISEEKFIKATHYVITNVLEDHLEIMGPEKFDVALAFSGALPFGGRVFSSEKEYGSLLEKLTKERNSDFYSVISEDLPGEEEMKAFGYLEHPENVGLALNVCLSLGVSREKALQGMWEALPDPGANTTVELASEGKTIRFVNGFAANDPDSARKAWNFAVRNFPGTEKRIALVNCRKDRQERSRQLAGEISDWIENSPDLIVCIGEATRSFRIGGKNRSVPILDAEGKNDLEVFQLLHSISSEKTLIVGLGNIADLGLQLSDLFRVGAREFSNI</sequence>
<reference evidence="3 4" key="1">
    <citation type="submission" date="2017-07" db="EMBL/GenBank/DDBJ databases">
        <title>Leptospira spp. isolated from tropical soils.</title>
        <authorList>
            <person name="Thibeaux R."/>
            <person name="Iraola G."/>
            <person name="Ferres I."/>
            <person name="Bierque E."/>
            <person name="Girault D."/>
            <person name="Soupe-Gilbert M.-E."/>
            <person name="Picardeau M."/>
            <person name="Goarant C."/>
        </authorList>
    </citation>
    <scope>NUCLEOTIDE SEQUENCE [LARGE SCALE GENOMIC DNA]</scope>
    <source>
        <strain evidence="3 4">FH2-C-A2</strain>
    </source>
</reference>
<dbReference type="RefSeq" id="WP_100760440.1">
    <property type="nucleotide sequence ID" value="NZ_NPDT01000015.1"/>
</dbReference>
<keyword evidence="1" id="KW-0812">Transmembrane</keyword>
<dbReference type="PANTHER" id="PTHR43445">
    <property type="entry name" value="UDP-N-ACETYLMURAMATE--L-ALANINE LIGASE-RELATED"/>
    <property type="match status" value="1"/>
</dbReference>
<dbReference type="SUPFAM" id="SSF53623">
    <property type="entry name" value="MurD-like peptide ligases, catalytic domain"/>
    <property type="match status" value="1"/>
</dbReference>
<protein>
    <submittedName>
        <fullName evidence="3">Poly-gamma-glutamate synthase PgsB</fullName>
    </submittedName>
</protein>
<dbReference type="PRINTS" id="PR01758">
    <property type="entry name" value="CAPSULEPROTB"/>
</dbReference>
<feature type="domain" description="Mur ligase central" evidence="2">
    <location>
        <begin position="38"/>
        <end position="148"/>
    </location>
</feature>
<proteinExistence type="predicted"/>
<organism evidence="3 4">
    <name type="scientific">Leptospira wolffii</name>
    <dbReference type="NCBI Taxonomy" id="409998"/>
    <lineage>
        <taxon>Bacteria</taxon>
        <taxon>Pseudomonadati</taxon>
        <taxon>Spirochaetota</taxon>
        <taxon>Spirochaetia</taxon>
        <taxon>Leptospirales</taxon>
        <taxon>Leptospiraceae</taxon>
        <taxon>Leptospira</taxon>
    </lineage>
</organism>
<dbReference type="InterPro" id="IPR036565">
    <property type="entry name" value="Mur-like_cat_sf"/>
</dbReference>
<comment type="caution">
    <text evidence="3">The sequence shown here is derived from an EMBL/GenBank/DDBJ whole genome shotgun (WGS) entry which is preliminary data.</text>
</comment>
<dbReference type="GO" id="GO:0016020">
    <property type="term" value="C:membrane"/>
    <property type="evidence" value="ECO:0007669"/>
    <property type="project" value="InterPro"/>
</dbReference>
<dbReference type="GO" id="GO:0016881">
    <property type="term" value="F:acid-amino acid ligase activity"/>
    <property type="evidence" value="ECO:0007669"/>
    <property type="project" value="InterPro"/>
</dbReference>
<dbReference type="AlphaFoldDB" id="A0A2M9Z6Y0"/>
<dbReference type="EMBL" id="NPDT01000015">
    <property type="protein sequence ID" value="PJZ64082.1"/>
    <property type="molecule type" value="Genomic_DNA"/>
</dbReference>
<dbReference type="GO" id="GO:0045227">
    <property type="term" value="P:capsule polysaccharide biosynthetic process"/>
    <property type="evidence" value="ECO:0007669"/>
    <property type="project" value="InterPro"/>
</dbReference>
<dbReference type="Proteomes" id="UP000231912">
    <property type="component" value="Unassembled WGS sequence"/>
</dbReference>
<gene>
    <name evidence="3" type="primary">pgsB</name>
    <name evidence="3" type="ORF">CH371_20005</name>
</gene>
<feature type="transmembrane region" description="Helical" evidence="1">
    <location>
        <begin position="6"/>
        <end position="23"/>
    </location>
</feature>
<dbReference type="InterPro" id="IPR050061">
    <property type="entry name" value="MurCDEF_pg_biosynth"/>
</dbReference>